<dbReference type="Gene3D" id="3.30.420.40">
    <property type="match status" value="2"/>
</dbReference>
<dbReference type="SUPFAM" id="SSF100920">
    <property type="entry name" value="Heat shock protein 70kD (HSP70), peptide-binding domain"/>
    <property type="match status" value="1"/>
</dbReference>
<accession>A0A0D8BDR8</accession>
<evidence type="ECO:0000256" key="1">
    <source>
        <dbReference type="ARBA" id="ARBA00007381"/>
    </source>
</evidence>
<dbReference type="SUPFAM" id="SSF53067">
    <property type="entry name" value="Actin-like ATPase domain"/>
    <property type="match status" value="2"/>
</dbReference>
<protein>
    <submittedName>
        <fullName evidence="8">Molecular chaperone</fullName>
    </submittedName>
</protein>
<dbReference type="PRINTS" id="PR00301">
    <property type="entry name" value="HEATSHOCK70"/>
</dbReference>
<keyword evidence="9" id="KW-1185">Reference proteome</keyword>
<dbReference type="Proteomes" id="UP000032545">
    <property type="component" value="Unassembled WGS sequence"/>
</dbReference>
<dbReference type="PROSITE" id="PS00297">
    <property type="entry name" value="HSP70_1"/>
    <property type="match status" value="1"/>
</dbReference>
<gene>
    <name evidence="8" type="ORF">FF36_04121</name>
</gene>
<dbReference type="InterPro" id="IPR013126">
    <property type="entry name" value="Hsp_70_fam"/>
</dbReference>
<dbReference type="CDD" id="cd24029">
    <property type="entry name" value="ASKHA_NBD_HSP70_DnaK_HscA_HscC"/>
    <property type="match status" value="1"/>
</dbReference>
<evidence type="ECO:0000313" key="8">
    <source>
        <dbReference type="EMBL" id="KJE21547.1"/>
    </source>
</evidence>
<evidence type="ECO:0000256" key="7">
    <source>
        <dbReference type="RuleBase" id="RU003322"/>
    </source>
</evidence>
<dbReference type="EMBL" id="JYFN01000035">
    <property type="protein sequence ID" value="KJE21547.1"/>
    <property type="molecule type" value="Genomic_DNA"/>
</dbReference>
<proteinExistence type="inferred from homology"/>
<evidence type="ECO:0000256" key="3">
    <source>
        <dbReference type="ARBA" id="ARBA00022741"/>
    </source>
</evidence>
<dbReference type="Gene3D" id="3.90.640.10">
    <property type="entry name" value="Actin, Chain A, domain 4"/>
    <property type="match status" value="1"/>
</dbReference>
<dbReference type="OrthoDB" id="9766019at2"/>
<sequence length="556" mass="58562">MAGTKVFGIDLGTTYSCIAQVDEYGRPDVIRNIESQPTTPSVVLFDGGGEGATSFVVGTQAKRQARIRPDDVARLVKRHMGASDWRFVAHDVEYSASAVSSLVLKALAADAERATGTPVTDAVITVPAYFGDEERKATKLAGELAGLNVVDIINEPTAAAFAYGFGQDGAEESTVLVYDLGGGTFDTTVIRLSEGAITVVATDGDHELGGADWDNELVRYLAQKFTEAQPDAGDPLDDVYDEQELLTAAEDAKLALSGRDSVDVLVVHKGKRVSVPVTRATFEEITGPLLRRTLDLTGSVLERAREKGVEKIDLCLLVGGMSKTPAVGRRLQESFGLTSRLVDPDLAVAKGAAVYGQKKALEREVHSDLVASGALRPDQDLAAADAAEVEKAAAASADAAGLATAAVVDLVRTKVTNVTSRGFGIFAEDRGVPVAAFLAHQNDPLPISVTRTFYTVTDDQAEVDIRVFEQGTTAESTAIDDNKVIVAGAISGIPPGHQRGTPVEVTFAMAGDQTIRVTAAHEGAATALVLQVRAGVGSEEMRATESAKVSLLKQRD</sequence>
<dbReference type="Gene3D" id="2.60.34.10">
    <property type="entry name" value="Substrate Binding Domain Of DNAk, Chain A, domain 1"/>
    <property type="match status" value="1"/>
</dbReference>
<keyword evidence="6" id="KW-0143">Chaperone</keyword>
<reference evidence="9" key="1">
    <citation type="submission" date="2015-02" db="EMBL/GenBank/DDBJ databases">
        <title>Draft Genome of Frankia sp. CpI1-S.</title>
        <authorList>
            <person name="Oshone R.T."/>
            <person name="Ngom M."/>
            <person name="Ghodhbane-Gtari F."/>
            <person name="Gtari M."/>
            <person name="Morris K."/>
            <person name="Thomas K."/>
            <person name="Sen A."/>
            <person name="Tisa L.S."/>
        </authorList>
    </citation>
    <scope>NUCLEOTIDE SEQUENCE [LARGE SCALE GENOMIC DNA]</scope>
    <source>
        <strain evidence="9">CpI1-S</strain>
    </source>
</reference>
<dbReference type="PATRIC" id="fig|1502723.3.peg.3828"/>
<name>A0A0D8BDR8_9ACTN</name>
<dbReference type="Pfam" id="PF00012">
    <property type="entry name" value="HSP70"/>
    <property type="match status" value="2"/>
</dbReference>
<keyword evidence="5" id="KW-0346">Stress response</keyword>
<keyword evidence="2" id="KW-0597">Phosphoprotein</keyword>
<dbReference type="AlphaFoldDB" id="A0A0D8BDR8"/>
<dbReference type="RefSeq" id="WP_044886679.1">
    <property type="nucleotide sequence ID" value="NZ_JYFN01000035.1"/>
</dbReference>
<reference evidence="8 9" key="2">
    <citation type="journal article" date="2016" name="Genome Announc.">
        <title>Permanent Draft Genome Sequences for Two Variants of Frankia sp. Strain CpI1, the First Frankia Strain Isolated from Root Nodules of Comptonia peregrina.</title>
        <authorList>
            <person name="Oshone R."/>
            <person name="Hurst S.G.IV."/>
            <person name="Abebe-Akele F."/>
            <person name="Simpson S."/>
            <person name="Morris K."/>
            <person name="Thomas W.K."/>
            <person name="Tisa L.S."/>
        </authorList>
    </citation>
    <scope>NUCLEOTIDE SEQUENCE [LARGE SCALE GENOMIC DNA]</scope>
    <source>
        <strain evidence="9">CpI1-S</strain>
    </source>
</reference>
<evidence type="ECO:0000256" key="6">
    <source>
        <dbReference type="ARBA" id="ARBA00023186"/>
    </source>
</evidence>
<comment type="caution">
    <text evidence="8">The sequence shown here is derived from an EMBL/GenBank/DDBJ whole genome shotgun (WGS) entry which is preliminary data.</text>
</comment>
<dbReference type="PROSITE" id="PS00329">
    <property type="entry name" value="HSP70_2"/>
    <property type="match status" value="1"/>
</dbReference>
<dbReference type="FunFam" id="3.90.640.10:FF:000003">
    <property type="entry name" value="Molecular chaperone DnaK"/>
    <property type="match status" value="1"/>
</dbReference>
<evidence type="ECO:0000256" key="2">
    <source>
        <dbReference type="ARBA" id="ARBA00022553"/>
    </source>
</evidence>
<evidence type="ECO:0000256" key="4">
    <source>
        <dbReference type="ARBA" id="ARBA00022840"/>
    </source>
</evidence>
<dbReference type="InterPro" id="IPR043129">
    <property type="entry name" value="ATPase_NBD"/>
</dbReference>
<dbReference type="InterPro" id="IPR029047">
    <property type="entry name" value="HSP70_peptide-bd_sf"/>
</dbReference>
<dbReference type="GO" id="GO:0140662">
    <property type="term" value="F:ATP-dependent protein folding chaperone"/>
    <property type="evidence" value="ECO:0007669"/>
    <property type="project" value="InterPro"/>
</dbReference>
<organism evidence="8 9">
    <name type="scientific">Frankia torreyi</name>
    <dbReference type="NCBI Taxonomy" id="1856"/>
    <lineage>
        <taxon>Bacteria</taxon>
        <taxon>Bacillati</taxon>
        <taxon>Actinomycetota</taxon>
        <taxon>Actinomycetes</taxon>
        <taxon>Frankiales</taxon>
        <taxon>Frankiaceae</taxon>
        <taxon>Frankia</taxon>
    </lineage>
</organism>
<dbReference type="GO" id="GO:0005524">
    <property type="term" value="F:ATP binding"/>
    <property type="evidence" value="ECO:0007669"/>
    <property type="project" value="UniProtKB-KW"/>
</dbReference>
<evidence type="ECO:0000256" key="5">
    <source>
        <dbReference type="ARBA" id="ARBA00023016"/>
    </source>
</evidence>
<keyword evidence="4 7" id="KW-0067">ATP-binding</keyword>
<comment type="similarity">
    <text evidence="1 7">Belongs to the heat shock protein 70 family.</text>
</comment>
<keyword evidence="3 7" id="KW-0547">Nucleotide-binding</keyword>
<dbReference type="FunFam" id="3.30.420.40:FF:000071">
    <property type="entry name" value="Molecular chaperone DnaK"/>
    <property type="match status" value="1"/>
</dbReference>
<evidence type="ECO:0000313" key="9">
    <source>
        <dbReference type="Proteomes" id="UP000032545"/>
    </source>
</evidence>
<dbReference type="PANTHER" id="PTHR19375">
    <property type="entry name" value="HEAT SHOCK PROTEIN 70KDA"/>
    <property type="match status" value="1"/>
</dbReference>
<dbReference type="InterPro" id="IPR018181">
    <property type="entry name" value="Heat_shock_70_CS"/>
</dbReference>